<keyword evidence="2" id="KW-1185">Reference proteome</keyword>
<dbReference type="OrthoDB" id="10445958at2759"/>
<gene>
    <name evidence="1" type="ORF">HPB48_000887</name>
</gene>
<accession>A0A9J6GD67</accession>
<dbReference type="Proteomes" id="UP000821853">
    <property type="component" value="Chromosome 4"/>
</dbReference>
<evidence type="ECO:0008006" key="3">
    <source>
        <dbReference type="Google" id="ProtNLM"/>
    </source>
</evidence>
<evidence type="ECO:0000313" key="2">
    <source>
        <dbReference type="Proteomes" id="UP000821853"/>
    </source>
</evidence>
<proteinExistence type="predicted"/>
<comment type="caution">
    <text evidence="1">The sequence shown here is derived from an EMBL/GenBank/DDBJ whole genome shotgun (WGS) entry which is preliminary data.</text>
</comment>
<dbReference type="AlphaFoldDB" id="A0A9J6GD67"/>
<protein>
    <recommendedName>
        <fullName evidence="3">RRM domain-containing protein</fullName>
    </recommendedName>
</protein>
<dbReference type="VEuPathDB" id="VectorBase:HLOH_047044"/>
<evidence type="ECO:0000313" key="1">
    <source>
        <dbReference type="EMBL" id="KAH9372360.1"/>
    </source>
</evidence>
<sequence>MPDEDLRRAFSEFGELQEVRQEGWSSATGFDKVNSTTRVVRVTLREKATLEALPHLFILEGESVLVVVPGRAPVCLRCQMPTGPPRTA</sequence>
<name>A0A9J6GD67_HAELO</name>
<dbReference type="EMBL" id="JABSTR010000006">
    <property type="protein sequence ID" value="KAH9372360.1"/>
    <property type="molecule type" value="Genomic_DNA"/>
</dbReference>
<reference evidence="1 2" key="1">
    <citation type="journal article" date="2020" name="Cell">
        <title>Large-Scale Comparative Analyses of Tick Genomes Elucidate Their Genetic Diversity and Vector Capacities.</title>
        <authorList>
            <consortium name="Tick Genome and Microbiome Consortium (TIGMIC)"/>
            <person name="Jia N."/>
            <person name="Wang J."/>
            <person name="Shi W."/>
            <person name="Du L."/>
            <person name="Sun Y."/>
            <person name="Zhan W."/>
            <person name="Jiang J.F."/>
            <person name="Wang Q."/>
            <person name="Zhang B."/>
            <person name="Ji P."/>
            <person name="Bell-Sakyi L."/>
            <person name="Cui X.M."/>
            <person name="Yuan T.T."/>
            <person name="Jiang B.G."/>
            <person name="Yang W.F."/>
            <person name="Lam T.T."/>
            <person name="Chang Q.C."/>
            <person name="Ding S.J."/>
            <person name="Wang X.J."/>
            <person name="Zhu J.G."/>
            <person name="Ruan X.D."/>
            <person name="Zhao L."/>
            <person name="Wei J.T."/>
            <person name="Ye R.Z."/>
            <person name="Que T.C."/>
            <person name="Du C.H."/>
            <person name="Zhou Y.H."/>
            <person name="Cheng J.X."/>
            <person name="Dai P.F."/>
            <person name="Guo W.B."/>
            <person name="Han X.H."/>
            <person name="Huang E.J."/>
            <person name="Li L.F."/>
            <person name="Wei W."/>
            <person name="Gao Y.C."/>
            <person name="Liu J.Z."/>
            <person name="Shao H.Z."/>
            <person name="Wang X."/>
            <person name="Wang C.C."/>
            <person name="Yang T.C."/>
            <person name="Huo Q.B."/>
            <person name="Li W."/>
            <person name="Chen H.Y."/>
            <person name="Chen S.E."/>
            <person name="Zhou L.G."/>
            <person name="Ni X.B."/>
            <person name="Tian J.H."/>
            <person name="Sheng Y."/>
            <person name="Liu T."/>
            <person name="Pan Y.S."/>
            <person name="Xia L.Y."/>
            <person name="Li J."/>
            <person name="Zhao F."/>
            <person name="Cao W.C."/>
        </authorList>
    </citation>
    <scope>NUCLEOTIDE SEQUENCE [LARGE SCALE GENOMIC DNA]</scope>
    <source>
        <strain evidence="1">HaeL-2018</strain>
    </source>
</reference>
<organism evidence="1 2">
    <name type="scientific">Haemaphysalis longicornis</name>
    <name type="common">Bush tick</name>
    <dbReference type="NCBI Taxonomy" id="44386"/>
    <lineage>
        <taxon>Eukaryota</taxon>
        <taxon>Metazoa</taxon>
        <taxon>Ecdysozoa</taxon>
        <taxon>Arthropoda</taxon>
        <taxon>Chelicerata</taxon>
        <taxon>Arachnida</taxon>
        <taxon>Acari</taxon>
        <taxon>Parasitiformes</taxon>
        <taxon>Ixodida</taxon>
        <taxon>Ixodoidea</taxon>
        <taxon>Ixodidae</taxon>
        <taxon>Haemaphysalinae</taxon>
        <taxon>Haemaphysalis</taxon>
    </lineage>
</organism>